<feature type="compositionally biased region" description="Polar residues" evidence="1">
    <location>
        <begin position="290"/>
        <end position="301"/>
    </location>
</feature>
<feature type="compositionally biased region" description="Basic and acidic residues" evidence="1">
    <location>
        <begin position="715"/>
        <end position="729"/>
    </location>
</feature>
<feature type="compositionally biased region" description="Polar residues" evidence="1">
    <location>
        <begin position="235"/>
        <end position="244"/>
    </location>
</feature>
<evidence type="ECO:0000256" key="2">
    <source>
        <dbReference type="SAM" id="Phobius"/>
    </source>
</evidence>
<keyword evidence="4" id="KW-1185">Reference proteome</keyword>
<dbReference type="Proteomes" id="UP000298138">
    <property type="component" value="Unassembled WGS sequence"/>
</dbReference>
<feature type="compositionally biased region" description="Pro residues" evidence="1">
    <location>
        <begin position="334"/>
        <end position="343"/>
    </location>
</feature>
<name>A0A4S2N0Q5_9PEZI</name>
<feature type="region of interest" description="Disordered" evidence="1">
    <location>
        <begin position="227"/>
        <end position="306"/>
    </location>
</feature>
<feature type="compositionally biased region" description="Low complexity" evidence="1">
    <location>
        <begin position="369"/>
        <end position="397"/>
    </location>
</feature>
<proteinExistence type="predicted"/>
<evidence type="ECO:0000313" key="3">
    <source>
        <dbReference type="EMBL" id="TGZ82597.1"/>
    </source>
</evidence>
<feature type="region of interest" description="Disordered" evidence="1">
    <location>
        <begin position="699"/>
        <end position="729"/>
    </location>
</feature>
<evidence type="ECO:0000256" key="1">
    <source>
        <dbReference type="SAM" id="MobiDB-lite"/>
    </source>
</evidence>
<dbReference type="InParanoid" id="A0A4S2N0Q5"/>
<feature type="region of interest" description="Disordered" evidence="1">
    <location>
        <begin position="160"/>
        <end position="186"/>
    </location>
</feature>
<protein>
    <submittedName>
        <fullName evidence="3">Uncharacterized protein</fullName>
    </submittedName>
</protein>
<feature type="region of interest" description="Disordered" evidence="1">
    <location>
        <begin position="325"/>
        <end position="426"/>
    </location>
</feature>
<dbReference type="AlphaFoldDB" id="A0A4S2N0Q5"/>
<evidence type="ECO:0000313" key="4">
    <source>
        <dbReference type="Proteomes" id="UP000298138"/>
    </source>
</evidence>
<feature type="transmembrane region" description="Helical" evidence="2">
    <location>
        <begin position="20"/>
        <end position="39"/>
    </location>
</feature>
<feature type="region of interest" description="Disordered" evidence="1">
    <location>
        <begin position="524"/>
        <end position="578"/>
    </location>
</feature>
<feature type="compositionally biased region" description="Pro residues" evidence="1">
    <location>
        <begin position="552"/>
        <end position="566"/>
    </location>
</feature>
<sequence length="729" mass="79713">QFHWPLVVTSIVFRYHHISFLFFFITLAGSSLLLSYLLHHRGFDTYPVMPNPSLQPAHKRLSKLLHRTILLDPSFHYVSDSSTLSPSSSSSPSPSPDPLKQILHHLYPRRRKSAPNILTTHKPPRFEVLSRRRPLRDRNNRLPKFANPFTGVVSAATSAVPSRVGSPGSVGKGRRRGRSGEGGGLENIVEGGMVVVAGDQSAGRGEKVRKIKSRESLRSLWSLRRLDGTLGKNGSGENLDTNTRGGEGLGTPRKIRSRSSLRSLRSLPNHIDHGENDSPPPIDLHHRQSTKSTIPPSTPHQAQRKRSIHFNELVRSLENGQTAGHLRGLDFSAPSPPPPPPTPSSSSLSLHRTATLAAQEGREYNDPPTAHQSQSQNNTNANSPPSRTTSWRSTTTTIVPSRTNTIRHHAPRNASKPSAPPENSSHEIKLRLADVCVELARLNRDRRTLLQRGKRKPRYIEGDVDLPGSGEQTASTLAGLGDWRGSEMTMEGLERRVRGLRSERRRLLSALLAHQGAEEIEPVRGKGRDGINSAHRNADLEPPLRPITLPASPLPSTPPPSPPPTSSLPTPTTATTPRTYNLNITSFSRTHTHIVIHLSHSLVSPPPSPPPVSSPPIPSQPITIRKLIPTTVTATIPLQPPATVRTVTLQLTVEIFLVCDTPTLMSLTGSDTGGETELEKRVLSVVESELERRGVVEAVAREREREGEELGVGEGGKRERDSDDAVKGG</sequence>
<feature type="compositionally biased region" description="Basic and acidic residues" evidence="1">
    <location>
        <begin position="699"/>
        <end position="708"/>
    </location>
</feature>
<keyword evidence="2" id="KW-0472">Membrane</keyword>
<keyword evidence="2" id="KW-1133">Transmembrane helix</keyword>
<accession>A0A4S2N0Q5</accession>
<gene>
    <name evidence="3" type="ORF">EX30DRAFT_192231</name>
</gene>
<keyword evidence="2" id="KW-0812">Transmembrane</keyword>
<feature type="non-terminal residue" evidence="3">
    <location>
        <position position="1"/>
    </location>
</feature>
<reference evidence="3 4" key="1">
    <citation type="submission" date="2019-04" db="EMBL/GenBank/DDBJ databases">
        <title>Comparative genomics and transcriptomics to analyze fruiting body development in filamentous ascomycetes.</title>
        <authorList>
            <consortium name="DOE Joint Genome Institute"/>
            <person name="Lutkenhaus R."/>
            <person name="Traeger S."/>
            <person name="Breuer J."/>
            <person name="Kuo A."/>
            <person name="Lipzen A."/>
            <person name="Pangilinan J."/>
            <person name="Dilworth D."/>
            <person name="Sandor L."/>
            <person name="Poggeler S."/>
            <person name="Barry K."/>
            <person name="Grigoriev I.V."/>
            <person name="Nowrousian M."/>
        </authorList>
    </citation>
    <scope>NUCLEOTIDE SEQUENCE [LARGE SCALE GENOMIC DNA]</scope>
    <source>
        <strain evidence="3 4">CBS 389.68</strain>
    </source>
</reference>
<feature type="compositionally biased region" description="Low complexity" evidence="1">
    <location>
        <begin position="567"/>
        <end position="577"/>
    </location>
</feature>
<organism evidence="3 4">
    <name type="scientific">Ascodesmis nigricans</name>
    <dbReference type="NCBI Taxonomy" id="341454"/>
    <lineage>
        <taxon>Eukaryota</taxon>
        <taxon>Fungi</taxon>
        <taxon>Dikarya</taxon>
        <taxon>Ascomycota</taxon>
        <taxon>Pezizomycotina</taxon>
        <taxon>Pezizomycetes</taxon>
        <taxon>Pezizales</taxon>
        <taxon>Ascodesmidaceae</taxon>
        <taxon>Ascodesmis</taxon>
    </lineage>
</organism>
<dbReference type="EMBL" id="ML220115">
    <property type="protein sequence ID" value="TGZ82597.1"/>
    <property type="molecule type" value="Genomic_DNA"/>
</dbReference>
<feature type="compositionally biased region" description="Low complexity" evidence="1">
    <location>
        <begin position="160"/>
        <end position="169"/>
    </location>
</feature>